<keyword evidence="3" id="KW-1185">Reference proteome</keyword>
<organism evidence="2 3">
    <name type="scientific">Antarcticimicrobium luteum</name>
    <dbReference type="NCBI Taxonomy" id="2547397"/>
    <lineage>
        <taxon>Bacteria</taxon>
        <taxon>Pseudomonadati</taxon>
        <taxon>Pseudomonadota</taxon>
        <taxon>Alphaproteobacteria</taxon>
        <taxon>Rhodobacterales</taxon>
        <taxon>Paracoccaceae</taxon>
        <taxon>Antarcticimicrobium</taxon>
    </lineage>
</organism>
<dbReference type="RefSeq" id="WP_133359818.1">
    <property type="nucleotide sequence ID" value="NZ_SMUV01000065.1"/>
</dbReference>
<feature type="region of interest" description="Disordered" evidence="1">
    <location>
        <begin position="1"/>
        <end position="20"/>
    </location>
</feature>
<accession>A0A4R5V743</accession>
<sequence length="67" mass="7413">MTARIGNNREGFDPELAGNRMDEGEMFRKTAKNGNNPLSVCTLSEACPGREQRVPVKTPAILLEFSF</sequence>
<comment type="caution">
    <text evidence="2">The sequence shown here is derived from an EMBL/GenBank/DDBJ whole genome shotgun (WGS) entry which is preliminary data.</text>
</comment>
<name>A0A4R5V743_9RHOB</name>
<dbReference type="EMBL" id="SMUV01000065">
    <property type="protein sequence ID" value="TDK47425.1"/>
    <property type="molecule type" value="Genomic_DNA"/>
</dbReference>
<gene>
    <name evidence="2" type="ORF">E1832_11105</name>
</gene>
<reference evidence="2 3" key="1">
    <citation type="submission" date="2019-03" db="EMBL/GenBank/DDBJ databases">
        <title>Ruegeria lutea sp. nov., a novel strain, isolated from marine sediment, the Masan Bay, South Korea.</title>
        <authorList>
            <person name="Kim J."/>
            <person name="Kim D.-Y."/>
            <person name="Lee S.-S."/>
        </authorList>
    </citation>
    <scope>NUCLEOTIDE SEQUENCE [LARGE SCALE GENOMIC DNA]</scope>
    <source>
        <strain evidence="2 3">318-1</strain>
    </source>
</reference>
<proteinExistence type="predicted"/>
<dbReference type="AlphaFoldDB" id="A0A4R5V743"/>
<protein>
    <submittedName>
        <fullName evidence="2">Uncharacterized protein</fullName>
    </submittedName>
</protein>
<evidence type="ECO:0000256" key="1">
    <source>
        <dbReference type="SAM" id="MobiDB-lite"/>
    </source>
</evidence>
<dbReference type="Proteomes" id="UP000295301">
    <property type="component" value="Unassembled WGS sequence"/>
</dbReference>
<evidence type="ECO:0000313" key="3">
    <source>
        <dbReference type="Proteomes" id="UP000295301"/>
    </source>
</evidence>
<evidence type="ECO:0000313" key="2">
    <source>
        <dbReference type="EMBL" id="TDK47425.1"/>
    </source>
</evidence>